<feature type="signal peptide" evidence="2">
    <location>
        <begin position="1"/>
        <end position="23"/>
    </location>
</feature>
<name>A0ABT9A8J9_9BACT</name>
<dbReference type="InterPro" id="IPR021889">
    <property type="entry name" value="DUF3500"/>
</dbReference>
<comment type="caution">
    <text evidence="3">The sequence shown here is derived from an EMBL/GenBank/DDBJ whole genome shotgun (WGS) entry which is preliminary data.</text>
</comment>
<evidence type="ECO:0000256" key="1">
    <source>
        <dbReference type="SAM" id="MobiDB-lite"/>
    </source>
</evidence>
<evidence type="ECO:0000313" key="4">
    <source>
        <dbReference type="Proteomes" id="UP001167796"/>
    </source>
</evidence>
<proteinExistence type="predicted"/>
<keyword evidence="2" id="KW-0732">Signal</keyword>
<accession>A0ABT9A8J9</accession>
<dbReference type="PANTHER" id="PTHR37489:SF1">
    <property type="entry name" value="DUF3500 DOMAIN-CONTAINING PROTEIN"/>
    <property type="match status" value="1"/>
</dbReference>
<evidence type="ECO:0000256" key="2">
    <source>
        <dbReference type="SAM" id="SignalP"/>
    </source>
</evidence>
<dbReference type="PANTHER" id="PTHR37489">
    <property type="entry name" value="DUF3500 DOMAIN-CONTAINING PROTEIN"/>
    <property type="match status" value="1"/>
</dbReference>
<gene>
    <name evidence="3" type="ORF">Q5H92_05135</name>
</gene>
<dbReference type="PROSITE" id="PS51257">
    <property type="entry name" value="PROKAR_LIPOPROTEIN"/>
    <property type="match status" value="1"/>
</dbReference>
<feature type="chain" id="PRO_5046156183" evidence="2">
    <location>
        <begin position="24"/>
        <end position="424"/>
    </location>
</feature>
<reference evidence="3" key="1">
    <citation type="submission" date="2023-07" db="EMBL/GenBank/DDBJ databases">
        <authorList>
            <person name="Kim M.K."/>
        </authorList>
    </citation>
    <scope>NUCLEOTIDE SEQUENCE</scope>
    <source>
        <strain evidence="3">M29</strain>
    </source>
</reference>
<dbReference type="EMBL" id="JAUQSX010000002">
    <property type="protein sequence ID" value="MDO7845732.1"/>
    <property type="molecule type" value="Genomic_DNA"/>
</dbReference>
<sequence length="424" mass="43570">MKLSICFATAAVLLAIMACQQDADPKSAAGAAHSSAPAPGVAAVPTGTGPTARVVQAANAFMATLSAAQKATLIQEFTASNAARWSNLPAGFVPRLGLKLADLDSIQTKAALAVVQAATGTAANEGFAEIQQLRAADDNLNAAPPGTGFGPGKPGDGPPPGMRRGGGPPGGGPGPGGPPPGMRRGPGGRPPGLGADDYGSGVYFIAFLGTPSATGPWMLQFGGHHLATNITFGKGKVTGATPKFEGVEPLRFTTANAKVLPKGTTYAPMSAEAAAMLAMLKGLTPEQSKQAKLAQSFFDVLLGPGQDGHFPATKVGLPGKQLSRAQQALVMAAMAPWVQDSDDATAATLLAAYQRQLPDTYIAYAGTGSFATNGDYVRIDGPEVWIEFVCQNGVVYHSQIHYHSIWRDHARDYGGNFYGSTRQG</sequence>
<dbReference type="RefSeq" id="WP_305010422.1">
    <property type="nucleotide sequence ID" value="NZ_JAUQSX010000002.1"/>
</dbReference>
<feature type="compositionally biased region" description="Pro residues" evidence="1">
    <location>
        <begin position="170"/>
        <end position="181"/>
    </location>
</feature>
<dbReference type="Pfam" id="PF12006">
    <property type="entry name" value="DUF3500"/>
    <property type="match status" value="1"/>
</dbReference>
<feature type="region of interest" description="Disordered" evidence="1">
    <location>
        <begin position="139"/>
        <end position="193"/>
    </location>
</feature>
<protein>
    <submittedName>
        <fullName evidence="3">DUF3500 domain-containing protein</fullName>
    </submittedName>
</protein>
<dbReference type="Proteomes" id="UP001167796">
    <property type="component" value="Unassembled WGS sequence"/>
</dbReference>
<organism evidence="3 4">
    <name type="scientific">Hymenobacter mellowenesis</name>
    <dbReference type="NCBI Taxonomy" id="3063995"/>
    <lineage>
        <taxon>Bacteria</taxon>
        <taxon>Pseudomonadati</taxon>
        <taxon>Bacteroidota</taxon>
        <taxon>Cytophagia</taxon>
        <taxon>Cytophagales</taxon>
        <taxon>Hymenobacteraceae</taxon>
        <taxon>Hymenobacter</taxon>
    </lineage>
</organism>
<evidence type="ECO:0000313" key="3">
    <source>
        <dbReference type="EMBL" id="MDO7845732.1"/>
    </source>
</evidence>
<keyword evidence="4" id="KW-1185">Reference proteome</keyword>